<dbReference type="AlphaFoldDB" id="A0A1H8RWQ5"/>
<dbReference type="EMBL" id="FOCX01000017">
    <property type="protein sequence ID" value="SEO70644.1"/>
    <property type="molecule type" value="Genomic_DNA"/>
</dbReference>
<accession>A0A1H8RWQ5</accession>
<protein>
    <submittedName>
        <fullName evidence="1">Uncharacterized protein</fullName>
    </submittedName>
</protein>
<sequence length="54" mass="5760">MTDRTWPRCEDCTLPAVCLGADLVSPDHLCGQCCPTHRGNDATISHAVAEGYTA</sequence>
<evidence type="ECO:0000313" key="2">
    <source>
        <dbReference type="Proteomes" id="UP000198775"/>
    </source>
</evidence>
<keyword evidence="2" id="KW-1185">Reference proteome</keyword>
<reference evidence="2" key="1">
    <citation type="submission" date="2016-10" db="EMBL/GenBank/DDBJ databases">
        <authorList>
            <person name="Varghese N."/>
            <person name="Submissions S."/>
        </authorList>
    </citation>
    <scope>NUCLEOTIDE SEQUENCE [LARGE SCALE GENOMIC DNA]</scope>
    <source>
        <strain evidence="2">IBRC-M 10043</strain>
    </source>
</reference>
<name>A0A1H8RWQ5_9EURY</name>
<proteinExistence type="predicted"/>
<gene>
    <name evidence="1" type="ORF">SAMN05216388_101758</name>
</gene>
<dbReference type="Proteomes" id="UP000198775">
    <property type="component" value="Unassembled WGS sequence"/>
</dbReference>
<organism evidence="1 2">
    <name type="scientific">Halorientalis persicus</name>
    <dbReference type="NCBI Taxonomy" id="1367881"/>
    <lineage>
        <taxon>Archaea</taxon>
        <taxon>Methanobacteriati</taxon>
        <taxon>Methanobacteriota</taxon>
        <taxon>Stenosarchaea group</taxon>
        <taxon>Halobacteria</taxon>
        <taxon>Halobacteriales</taxon>
        <taxon>Haloarculaceae</taxon>
        <taxon>Halorientalis</taxon>
    </lineage>
</organism>
<evidence type="ECO:0000313" key="1">
    <source>
        <dbReference type="EMBL" id="SEO70644.1"/>
    </source>
</evidence>